<feature type="region of interest" description="Disordered" evidence="5">
    <location>
        <begin position="50"/>
        <end position="84"/>
    </location>
</feature>
<evidence type="ECO:0000259" key="6">
    <source>
        <dbReference type="PROSITE" id="PS50048"/>
    </source>
</evidence>
<keyword evidence="3" id="KW-0804">Transcription</keyword>
<evidence type="ECO:0000256" key="3">
    <source>
        <dbReference type="ARBA" id="ARBA00023163"/>
    </source>
</evidence>
<dbReference type="SUPFAM" id="SSF57701">
    <property type="entry name" value="Zn2/Cys6 DNA-binding domain"/>
    <property type="match status" value="1"/>
</dbReference>
<feature type="domain" description="Zn(2)-C6 fungal-type" evidence="6">
    <location>
        <begin position="15"/>
        <end position="49"/>
    </location>
</feature>
<gene>
    <name evidence="7" type="ORF">POLS_LOCUS4193</name>
</gene>
<dbReference type="InterPro" id="IPR036864">
    <property type="entry name" value="Zn2-C6_fun-type_DNA-bd_sf"/>
</dbReference>
<feature type="compositionally biased region" description="Polar residues" evidence="5">
    <location>
        <begin position="65"/>
        <end position="77"/>
    </location>
</feature>
<dbReference type="PROSITE" id="PS50048">
    <property type="entry name" value="ZN2_CY6_FUNGAL_2"/>
    <property type="match status" value="1"/>
</dbReference>
<evidence type="ECO:0000256" key="2">
    <source>
        <dbReference type="ARBA" id="ARBA00023125"/>
    </source>
</evidence>
<proteinExistence type="predicted"/>
<sequence>MPSNFSSRAPWKRSACDRCRAQKLRCIRDEDQPTDACMRCVKSGAKCVTSMARPTGRPPSRQPPVDQTSQTSNSSPDDSGVDMGMIGLDYDISLDNFFSSIGMQHSDVMMDEEIFMDNDTLPQSPHQHGVPHTHIPCESGIEFSSSQSEFPAQHHTLDAMPHQQPAEPAATIRTDDAELLLSKLDLDLSSQLFSIKSVPWDVKDILQLTFSHTGNEKDPVNPQSHPVLQLSNAATELGRLLKSLLPNQTTENHLSSQQYSPNFLPRRLRTTQLLVALSCYIHIVSIYDIIFTKVYDYLTNNSVPSTAALPSAEPTLYLGSLPIPPNQMLPGILLVHLAENQLHQIELLMGLPDHSRVSSRSNDRNQHGKTGLFAGQNSQLLLNAVIQLGDDRNGNHDDIRCVQSLRNKMRQIKDS</sequence>
<dbReference type="Pfam" id="PF00172">
    <property type="entry name" value="Zn_clus"/>
    <property type="match status" value="1"/>
</dbReference>
<evidence type="ECO:0000313" key="7">
    <source>
        <dbReference type="EMBL" id="CAG8083994.1"/>
    </source>
</evidence>
<dbReference type="GO" id="GO:0003677">
    <property type="term" value="F:DNA binding"/>
    <property type="evidence" value="ECO:0007669"/>
    <property type="project" value="UniProtKB-KW"/>
</dbReference>
<dbReference type="Gene3D" id="4.10.240.10">
    <property type="entry name" value="Zn(2)-C6 fungal-type DNA-binding domain"/>
    <property type="match status" value="1"/>
</dbReference>
<keyword evidence="4" id="KW-0539">Nucleus</keyword>
<reference evidence="7" key="1">
    <citation type="submission" date="2021-07" db="EMBL/GenBank/DDBJ databases">
        <authorList>
            <person name="Branca A.L. A."/>
        </authorList>
    </citation>
    <scope>NUCLEOTIDE SEQUENCE</scope>
</reference>
<evidence type="ECO:0000256" key="1">
    <source>
        <dbReference type="ARBA" id="ARBA00023015"/>
    </source>
</evidence>
<evidence type="ECO:0000256" key="5">
    <source>
        <dbReference type="SAM" id="MobiDB-lite"/>
    </source>
</evidence>
<dbReference type="AlphaFoldDB" id="A0A9W4HPY0"/>
<keyword evidence="2" id="KW-0238">DNA-binding</keyword>
<name>A0A9W4HPY0_PENOL</name>
<dbReference type="EMBL" id="CAJVOS010000021">
    <property type="protein sequence ID" value="CAG8083994.1"/>
    <property type="molecule type" value="Genomic_DNA"/>
</dbReference>
<accession>A0A9W4HPY0</accession>
<keyword evidence="8" id="KW-1185">Reference proteome</keyword>
<dbReference type="CDD" id="cd00067">
    <property type="entry name" value="GAL4"/>
    <property type="match status" value="1"/>
</dbReference>
<protein>
    <recommendedName>
        <fullName evidence="6">Zn(2)-C6 fungal-type domain-containing protein</fullName>
    </recommendedName>
</protein>
<dbReference type="OrthoDB" id="4222821at2759"/>
<dbReference type="PROSITE" id="PS00463">
    <property type="entry name" value="ZN2_CY6_FUNGAL_1"/>
    <property type="match status" value="1"/>
</dbReference>
<organism evidence="7 8">
    <name type="scientific">Penicillium olsonii</name>
    <dbReference type="NCBI Taxonomy" id="99116"/>
    <lineage>
        <taxon>Eukaryota</taxon>
        <taxon>Fungi</taxon>
        <taxon>Dikarya</taxon>
        <taxon>Ascomycota</taxon>
        <taxon>Pezizomycotina</taxon>
        <taxon>Eurotiomycetes</taxon>
        <taxon>Eurotiomycetidae</taxon>
        <taxon>Eurotiales</taxon>
        <taxon>Aspergillaceae</taxon>
        <taxon>Penicillium</taxon>
    </lineage>
</organism>
<dbReference type="GO" id="GO:0008270">
    <property type="term" value="F:zinc ion binding"/>
    <property type="evidence" value="ECO:0007669"/>
    <property type="project" value="InterPro"/>
</dbReference>
<keyword evidence="1" id="KW-0805">Transcription regulation</keyword>
<evidence type="ECO:0000313" key="8">
    <source>
        <dbReference type="Proteomes" id="UP001153618"/>
    </source>
</evidence>
<evidence type="ECO:0000256" key="4">
    <source>
        <dbReference type="ARBA" id="ARBA00023242"/>
    </source>
</evidence>
<comment type="caution">
    <text evidence="7">The sequence shown here is derived from an EMBL/GenBank/DDBJ whole genome shotgun (WGS) entry which is preliminary data.</text>
</comment>
<dbReference type="Proteomes" id="UP001153618">
    <property type="component" value="Unassembled WGS sequence"/>
</dbReference>
<dbReference type="GO" id="GO:0000981">
    <property type="term" value="F:DNA-binding transcription factor activity, RNA polymerase II-specific"/>
    <property type="evidence" value="ECO:0007669"/>
    <property type="project" value="InterPro"/>
</dbReference>
<dbReference type="InterPro" id="IPR001138">
    <property type="entry name" value="Zn2Cys6_DnaBD"/>
</dbReference>